<dbReference type="PANTHER" id="PTHR33627:SF1">
    <property type="entry name" value="TRANSPOSASE"/>
    <property type="match status" value="1"/>
</dbReference>
<feature type="domain" description="Transposase IS701-like DDE" evidence="1">
    <location>
        <begin position="37"/>
        <end position="243"/>
    </location>
</feature>
<dbReference type="InterPro" id="IPR039365">
    <property type="entry name" value="IS701-like"/>
</dbReference>
<evidence type="ECO:0000313" key="3">
    <source>
        <dbReference type="Proteomes" id="UP000517916"/>
    </source>
</evidence>
<dbReference type="Proteomes" id="UP000517916">
    <property type="component" value="Unassembled WGS sequence"/>
</dbReference>
<gene>
    <name evidence="2" type="ORF">BC739_005003</name>
</gene>
<name>A0ABR6BLM7_9PSEU</name>
<protein>
    <submittedName>
        <fullName evidence="2">SRSO17 transposase</fullName>
    </submittedName>
</protein>
<keyword evidence="3" id="KW-1185">Reference proteome</keyword>
<dbReference type="EMBL" id="JACJID010000003">
    <property type="protein sequence ID" value="MBA8927797.1"/>
    <property type="molecule type" value="Genomic_DNA"/>
</dbReference>
<reference evidence="2 3" key="1">
    <citation type="submission" date="2020-08" db="EMBL/GenBank/DDBJ databases">
        <title>Genomic Encyclopedia of Archaeal and Bacterial Type Strains, Phase II (KMG-II): from individual species to whole genera.</title>
        <authorList>
            <person name="Goeker M."/>
        </authorList>
    </citation>
    <scope>NUCLEOTIDE SEQUENCE [LARGE SCALE GENOMIC DNA]</scope>
    <source>
        <strain evidence="2 3">DSM 43850</strain>
    </source>
</reference>
<evidence type="ECO:0000313" key="2">
    <source>
        <dbReference type="EMBL" id="MBA8927797.1"/>
    </source>
</evidence>
<proteinExistence type="predicted"/>
<comment type="caution">
    <text evidence="2">The sequence shown here is derived from an EMBL/GenBank/DDBJ whole genome shotgun (WGS) entry which is preliminary data.</text>
</comment>
<organism evidence="2 3">
    <name type="scientific">Kutzneria viridogrisea</name>
    <dbReference type="NCBI Taxonomy" id="47990"/>
    <lineage>
        <taxon>Bacteria</taxon>
        <taxon>Bacillati</taxon>
        <taxon>Actinomycetota</taxon>
        <taxon>Actinomycetes</taxon>
        <taxon>Pseudonocardiales</taxon>
        <taxon>Pseudonocardiaceae</taxon>
        <taxon>Kutzneria</taxon>
    </lineage>
</organism>
<dbReference type="NCBIfam" id="NF033540">
    <property type="entry name" value="transpos_IS701"/>
    <property type="match status" value="1"/>
</dbReference>
<dbReference type="InterPro" id="IPR038721">
    <property type="entry name" value="IS701-like_DDE_dom"/>
</dbReference>
<sequence>MDRSDVGTDFRTSLSETGQLCRDSASRELFARVTGRFFRAETRRRARTYVQGLLTPLETKNGRTLAMASGERRPDGMQRLLTEATWDVDGVRDDVRTSVSERFANEEGIFVIGETTFVKNGQHSAGVERQCIGRSEVPENCQVGVFLAYATGDGCVLVDRELYLPRSWTDNPRRRSAAAVPASVGYASPSELARVMLARAVDAGVPGAWVSVDLTGGADRDLRDWLQRRHLGYVAAMPIDQPIPHGTQQVSAADLVAGAPNSVWKRWPGRAWGRSGLWAVASPRTPLGTTPKWASWLLAGREPEALPGEELTCHHCWGPAGTTDGELVEVASAQLDLADRFRLAKASVGLGDYQVRRYDAWYRHITLAMLADAHLALSAARDSAAPTGSAVPGDLRWHT</sequence>
<dbReference type="Pfam" id="PF13546">
    <property type="entry name" value="DDE_5"/>
    <property type="match status" value="1"/>
</dbReference>
<dbReference type="RefSeq" id="WP_318296542.1">
    <property type="nucleotide sequence ID" value="NZ_BAAABQ010000025.1"/>
</dbReference>
<dbReference type="PANTHER" id="PTHR33627">
    <property type="entry name" value="TRANSPOSASE"/>
    <property type="match status" value="1"/>
</dbReference>
<evidence type="ECO:0000259" key="1">
    <source>
        <dbReference type="Pfam" id="PF13546"/>
    </source>
</evidence>
<accession>A0ABR6BLM7</accession>